<protein>
    <recommendedName>
        <fullName evidence="3">Purkinje cell protein 2</fullName>
    </recommendedName>
</protein>
<dbReference type="InterPro" id="IPR003109">
    <property type="entry name" value="GoLoco_motif"/>
</dbReference>
<dbReference type="Proteomes" id="UP000261620">
    <property type="component" value="Unplaced"/>
</dbReference>
<reference evidence="1" key="1">
    <citation type="submission" date="2025-08" db="UniProtKB">
        <authorList>
            <consortium name="Ensembl"/>
        </authorList>
    </citation>
    <scope>IDENTIFICATION</scope>
</reference>
<sequence length="129" mass="13965">MFSSGITDGNIKIGGQAGGGLMVMVESPQQEQFFKMMSYLERGRMEEQRCALSPVKTVKNPPDDPDKFFNLLANSQGQRLDDQQVSLPSLPGIQKANTSSSAGGDSGYLCRHLPTQQPILSAQMKTASL</sequence>
<dbReference type="InterPro" id="IPR042168">
    <property type="entry name" value="Pcp2"/>
</dbReference>
<proteinExistence type="predicted"/>
<evidence type="ECO:0000313" key="1">
    <source>
        <dbReference type="Ensembl" id="ENSMMOP00000015081.1"/>
    </source>
</evidence>
<dbReference type="InterPro" id="IPR011990">
    <property type="entry name" value="TPR-like_helical_dom_sf"/>
</dbReference>
<dbReference type="Gene3D" id="1.25.40.10">
    <property type="entry name" value="Tetratricopeptide repeat domain"/>
    <property type="match status" value="1"/>
</dbReference>
<dbReference type="PANTHER" id="PTHR47503">
    <property type="entry name" value="PURKINJE CELL PROTEIN 2"/>
    <property type="match status" value="1"/>
</dbReference>
<evidence type="ECO:0000313" key="2">
    <source>
        <dbReference type="Proteomes" id="UP000261620"/>
    </source>
</evidence>
<dbReference type="Pfam" id="PF02188">
    <property type="entry name" value="GoLoco"/>
    <property type="match status" value="1"/>
</dbReference>
<reference evidence="1" key="2">
    <citation type="submission" date="2025-09" db="UniProtKB">
        <authorList>
            <consortium name="Ensembl"/>
        </authorList>
    </citation>
    <scope>IDENTIFICATION</scope>
</reference>
<dbReference type="GO" id="GO:0005085">
    <property type="term" value="F:guanyl-nucleotide exchange factor activity"/>
    <property type="evidence" value="ECO:0007669"/>
    <property type="project" value="InterPro"/>
</dbReference>
<name>A0A3Q3WDF1_MOLML</name>
<dbReference type="PROSITE" id="PS50877">
    <property type="entry name" value="GOLOCO"/>
    <property type="match status" value="1"/>
</dbReference>
<dbReference type="Ensembl" id="ENSMMOT00000015328.1">
    <property type="protein sequence ID" value="ENSMMOP00000015081.1"/>
    <property type="gene ID" value="ENSMMOG00000011521.1"/>
</dbReference>
<organism evidence="1 2">
    <name type="scientific">Mola mola</name>
    <name type="common">Ocean sunfish</name>
    <name type="synonym">Tetraodon mola</name>
    <dbReference type="NCBI Taxonomy" id="94237"/>
    <lineage>
        <taxon>Eukaryota</taxon>
        <taxon>Metazoa</taxon>
        <taxon>Chordata</taxon>
        <taxon>Craniata</taxon>
        <taxon>Vertebrata</taxon>
        <taxon>Euteleostomi</taxon>
        <taxon>Actinopterygii</taxon>
        <taxon>Neopterygii</taxon>
        <taxon>Teleostei</taxon>
        <taxon>Neoteleostei</taxon>
        <taxon>Acanthomorphata</taxon>
        <taxon>Eupercaria</taxon>
        <taxon>Tetraodontiformes</taxon>
        <taxon>Molidae</taxon>
        <taxon>Mola</taxon>
    </lineage>
</organism>
<dbReference type="SMART" id="SM00390">
    <property type="entry name" value="GoLoco"/>
    <property type="match status" value="2"/>
</dbReference>
<dbReference type="PANTHER" id="PTHR47503:SF1">
    <property type="entry name" value="PURKINJE CELL PROTEIN 2 HOMOLOG"/>
    <property type="match status" value="1"/>
</dbReference>
<evidence type="ECO:0008006" key="3">
    <source>
        <dbReference type="Google" id="ProtNLM"/>
    </source>
</evidence>
<dbReference type="AlphaFoldDB" id="A0A3Q3WDF1"/>
<keyword evidence="2" id="KW-1185">Reference proteome</keyword>
<accession>A0A3Q3WDF1</accession>